<evidence type="ECO:0000259" key="1">
    <source>
        <dbReference type="Pfam" id="PF01863"/>
    </source>
</evidence>
<dbReference type="PANTHER" id="PTHR30399">
    <property type="entry name" value="UNCHARACTERIZED PROTEIN YGJP"/>
    <property type="match status" value="1"/>
</dbReference>
<proteinExistence type="predicted"/>
<name>A0A7X2P7V8_9FIRM</name>
<sequence length="179" mass="20708">MAMEICPDGSLLVRAPLRASVKEIRQFVCSHEGWVIKQRNRMKKETDKLREAEKHPLSPEDIRHLADQALRELPPRIAAYAGQMGVTYGRVTIRNQKTLWGSCSSKGNLNFNCLLMLAPREVQDYVIVHELSHRKEMNHSPKFWEEVEKVLPDYKRRRNWLRENGSAVIRRMTAGCAVS</sequence>
<dbReference type="Gene3D" id="3.30.2010.10">
    <property type="entry name" value="Metalloproteases ('zincins'), catalytic domain"/>
    <property type="match status" value="1"/>
</dbReference>
<dbReference type="AlphaFoldDB" id="A0A7X2P7V8"/>
<evidence type="ECO:0000313" key="2">
    <source>
        <dbReference type="EMBL" id="MST81854.1"/>
    </source>
</evidence>
<gene>
    <name evidence="2" type="ORF">FYJ60_05940</name>
</gene>
<dbReference type="Proteomes" id="UP000466864">
    <property type="component" value="Unassembled WGS sequence"/>
</dbReference>
<feature type="domain" description="YgjP-like metallopeptidase" evidence="1">
    <location>
        <begin position="3"/>
        <end position="57"/>
    </location>
</feature>
<organism evidence="2 3">
    <name type="scientific">Bilifractor porci</name>
    <dbReference type="NCBI Taxonomy" id="2606636"/>
    <lineage>
        <taxon>Bacteria</taxon>
        <taxon>Bacillati</taxon>
        <taxon>Bacillota</taxon>
        <taxon>Clostridia</taxon>
        <taxon>Lachnospirales</taxon>
        <taxon>Lachnospiraceae</taxon>
        <taxon>Bilifractor</taxon>
    </lineage>
</organism>
<keyword evidence="3" id="KW-1185">Reference proteome</keyword>
<dbReference type="InterPro" id="IPR053136">
    <property type="entry name" value="UTP_pyrophosphatase-like"/>
</dbReference>
<accession>A0A7X2P7V8</accession>
<dbReference type="CDD" id="cd07344">
    <property type="entry name" value="M48_yhfN_like"/>
    <property type="match status" value="1"/>
</dbReference>
<dbReference type="PANTHER" id="PTHR30399:SF1">
    <property type="entry name" value="UTP PYROPHOSPHATASE"/>
    <property type="match status" value="1"/>
</dbReference>
<dbReference type="Pfam" id="PF01863">
    <property type="entry name" value="YgjP-like"/>
    <property type="match status" value="2"/>
</dbReference>
<protein>
    <submittedName>
        <fullName evidence="2">M48 family metallopeptidase</fullName>
    </submittedName>
</protein>
<dbReference type="EMBL" id="VUMV01000003">
    <property type="protein sequence ID" value="MST81854.1"/>
    <property type="molecule type" value="Genomic_DNA"/>
</dbReference>
<comment type="caution">
    <text evidence="2">The sequence shown here is derived from an EMBL/GenBank/DDBJ whole genome shotgun (WGS) entry which is preliminary data.</text>
</comment>
<reference evidence="2 3" key="1">
    <citation type="submission" date="2019-08" db="EMBL/GenBank/DDBJ databases">
        <title>In-depth cultivation of the pig gut microbiome towards novel bacterial diversity and tailored functional studies.</title>
        <authorList>
            <person name="Wylensek D."/>
            <person name="Hitch T.C.A."/>
            <person name="Clavel T."/>
        </authorList>
    </citation>
    <scope>NUCLEOTIDE SEQUENCE [LARGE SCALE GENOMIC DNA]</scope>
    <source>
        <strain evidence="2 3">Oil+RF-744-WCA-WT-13</strain>
    </source>
</reference>
<dbReference type="InterPro" id="IPR002725">
    <property type="entry name" value="YgjP-like_metallopeptidase"/>
</dbReference>
<feature type="domain" description="YgjP-like metallopeptidase" evidence="1">
    <location>
        <begin position="65"/>
        <end position="163"/>
    </location>
</feature>
<evidence type="ECO:0000313" key="3">
    <source>
        <dbReference type="Proteomes" id="UP000466864"/>
    </source>
</evidence>